<evidence type="ECO:0000313" key="11">
    <source>
        <dbReference type="WBParaSite" id="TCNE_0000101901-mRNA-1"/>
    </source>
</evidence>
<feature type="transmembrane region" description="Helical" evidence="8">
    <location>
        <begin position="294"/>
        <end position="317"/>
    </location>
</feature>
<feature type="transmembrane region" description="Helical" evidence="8">
    <location>
        <begin position="92"/>
        <end position="113"/>
    </location>
</feature>
<organism evidence="10 11">
    <name type="scientific">Toxocara canis</name>
    <name type="common">Canine roundworm</name>
    <dbReference type="NCBI Taxonomy" id="6265"/>
    <lineage>
        <taxon>Eukaryota</taxon>
        <taxon>Metazoa</taxon>
        <taxon>Ecdysozoa</taxon>
        <taxon>Nematoda</taxon>
        <taxon>Chromadorea</taxon>
        <taxon>Rhabditida</taxon>
        <taxon>Spirurina</taxon>
        <taxon>Ascaridomorpha</taxon>
        <taxon>Ascaridoidea</taxon>
        <taxon>Toxocaridae</taxon>
        <taxon>Toxocara</taxon>
    </lineage>
</organism>
<dbReference type="Proteomes" id="UP000050794">
    <property type="component" value="Unassembled WGS sequence"/>
</dbReference>
<keyword evidence="4 8" id="KW-0812">Transmembrane</keyword>
<dbReference type="SUPFAM" id="SSF103481">
    <property type="entry name" value="Multidrug resistance efflux transporter EmrE"/>
    <property type="match status" value="1"/>
</dbReference>
<dbReference type="AlphaFoldDB" id="A0A183TXQ0"/>
<dbReference type="InterPro" id="IPR037185">
    <property type="entry name" value="EmrE-like"/>
</dbReference>
<evidence type="ECO:0000256" key="1">
    <source>
        <dbReference type="ARBA" id="ARBA00004141"/>
    </source>
</evidence>
<feature type="transmembrane region" description="Helical" evidence="8">
    <location>
        <begin position="390"/>
        <end position="408"/>
    </location>
</feature>
<feature type="transmembrane region" description="Helical" evidence="8">
    <location>
        <begin position="364"/>
        <end position="384"/>
    </location>
</feature>
<keyword evidence="6 8" id="KW-0472">Membrane</keyword>
<feature type="transmembrane region" description="Helical" evidence="8">
    <location>
        <begin position="254"/>
        <end position="273"/>
    </location>
</feature>
<dbReference type="PANTHER" id="PTHR10778:SF13">
    <property type="entry name" value="ADENOSINE 3'-PHOSPHO 5'-PHOSPHOSULFATE TRANSPORTER 1"/>
    <property type="match status" value="1"/>
</dbReference>
<accession>A0A183TXQ0</accession>
<protein>
    <recommendedName>
        <fullName evidence="7">Adenosine 3'-phospho 5'-phosphosulfate transporter 1</fullName>
    </recommendedName>
</protein>
<evidence type="ECO:0000256" key="4">
    <source>
        <dbReference type="ARBA" id="ARBA00022692"/>
    </source>
</evidence>
<dbReference type="GO" id="GO:0000139">
    <property type="term" value="C:Golgi membrane"/>
    <property type="evidence" value="ECO:0007669"/>
    <property type="project" value="TreeGrafter"/>
</dbReference>
<dbReference type="EMBL" id="UYWY01000636">
    <property type="protein sequence ID" value="VDM25321.1"/>
    <property type="molecule type" value="Genomic_DNA"/>
</dbReference>
<feature type="transmembrane region" description="Helical" evidence="8">
    <location>
        <begin position="339"/>
        <end position="357"/>
    </location>
</feature>
<comment type="similarity">
    <text evidence="2">Belongs to the nucleotide-sugar transporter family. SLC35B subfamily.</text>
</comment>
<dbReference type="GO" id="GO:0046964">
    <property type="term" value="F:3'-phosphoadenosine 5'-phosphosulfate transmembrane transporter activity"/>
    <property type="evidence" value="ECO:0007669"/>
    <property type="project" value="TreeGrafter"/>
</dbReference>
<gene>
    <name evidence="9" type="ORF">TCNE_LOCUS1020</name>
</gene>
<dbReference type="Pfam" id="PF08449">
    <property type="entry name" value="UAA"/>
    <property type="match status" value="1"/>
</dbReference>
<feature type="transmembrane region" description="Helical" evidence="8">
    <location>
        <begin position="223"/>
        <end position="242"/>
    </location>
</feature>
<reference evidence="9 10" key="2">
    <citation type="submission" date="2018-11" db="EMBL/GenBank/DDBJ databases">
        <authorList>
            <consortium name="Pathogen Informatics"/>
        </authorList>
    </citation>
    <scope>NUCLEOTIDE SEQUENCE [LARGE SCALE GENOMIC DNA]</scope>
</reference>
<evidence type="ECO:0000256" key="5">
    <source>
        <dbReference type="ARBA" id="ARBA00022989"/>
    </source>
</evidence>
<evidence type="ECO:0000256" key="2">
    <source>
        <dbReference type="ARBA" id="ARBA00010694"/>
    </source>
</evidence>
<evidence type="ECO:0000313" key="9">
    <source>
        <dbReference type="EMBL" id="VDM25321.1"/>
    </source>
</evidence>
<evidence type="ECO:0000256" key="7">
    <source>
        <dbReference type="ARBA" id="ARBA00039668"/>
    </source>
</evidence>
<dbReference type="InterPro" id="IPR013657">
    <property type="entry name" value="SCL35B1-4/HUT1"/>
</dbReference>
<sequence>MYWYYWNEHWLFRFAVIIIGYGTVALPLAALIIYVRRKHAANELVSSSFWSIFLRSFAIGHPEYELVTLDSGKRAAVNASGSRRLLDDSARLLLYFAGLQTTLVSMGFLQERIMTQGYLLLSDWNQIDKFADTQFLVFLNRVFALILSGAYLFINWKREPIHVPPLYKHSFTSVSNTLSSWCQYEALKYVSFPTQTVCKASKVVPTMLMGFVVRGERYGRAECASALFLAFGASLFFFASNIDAFARTDQATTLSGLCLMFGYLTFDAFTLNWQKSLFDTRPHVSKYQVSEMGNAAELQMMFGVNTFSTVLCLVSLVEQGTLISSFSFLLSHEHFARDAFLLSLSGALGQVVIYMTIERFGPIVFAIMMTGRQILSIALSAFVYGHPMPPTAVIGLIIAFAAIFSNIYRQYFRNTLRRRTLVTQC</sequence>
<dbReference type="WBParaSite" id="TCNE_0000101901-mRNA-1">
    <property type="protein sequence ID" value="TCNE_0000101901-mRNA-1"/>
    <property type="gene ID" value="TCNE_0000101901"/>
</dbReference>
<keyword evidence="10" id="KW-1185">Reference proteome</keyword>
<keyword evidence="5 8" id="KW-1133">Transmembrane helix</keyword>
<evidence type="ECO:0000256" key="8">
    <source>
        <dbReference type="SAM" id="Phobius"/>
    </source>
</evidence>
<evidence type="ECO:0000256" key="6">
    <source>
        <dbReference type="ARBA" id="ARBA00023136"/>
    </source>
</evidence>
<name>A0A183TXQ0_TOXCA</name>
<proteinExistence type="inferred from homology"/>
<evidence type="ECO:0000256" key="3">
    <source>
        <dbReference type="ARBA" id="ARBA00022448"/>
    </source>
</evidence>
<keyword evidence="3" id="KW-0813">Transport</keyword>
<dbReference type="GO" id="GO:0005789">
    <property type="term" value="C:endoplasmic reticulum membrane"/>
    <property type="evidence" value="ECO:0007669"/>
    <property type="project" value="TreeGrafter"/>
</dbReference>
<dbReference type="PANTHER" id="PTHR10778">
    <property type="entry name" value="SOLUTE CARRIER FAMILY 35 MEMBER B"/>
    <property type="match status" value="1"/>
</dbReference>
<comment type="subcellular location">
    <subcellularLocation>
        <location evidence="1">Membrane</location>
        <topology evidence="1">Multi-pass membrane protein</topology>
    </subcellularLocation>
</comment>
<feature type="transmembrane region" description="Helical" evidence="8">
    <location>
        <begin position="133"/>
        <end position="154"/>
    </location>
</feature>
<reference evidence="11" key="1">
    <citation type="submission" date="2016-06" db="UniProtKB">
        <authorList>
            <consortium name="WormBaseParasite"/>
        </authorList>
    </citation>
    <scope>IDENTIFICATION</scope>
</reference>
<evidence type="ECO:0000313" key="10">
    <source>
        <dbReference type="Proteomes" id="UP000050794"/>
    </source>
</evidence>
<feature type="transmembrane region" description="Helical" evidence="8">
    <location>
        <begin position="12"/>
        <end position="35"/>
    </location>
</feature>